<dbReference type="CDD" id="cd00229">
    <property type="entry name" value="SGNH_hydrolase"/>
    <property type="match status" value="1"/>
</dbReference>
<keyword evidence="1" id="KW-0378">Hydrolase</keyword>
<dbReference type="Gene3D" id="3.40.50.1110">
    <property type="entry name" value="SGNH hydrolase"/>
    <property type="match status" value="1"/>
</dbReference>
<dbReference type="Proteomes" id="UP000325182">
    <property type="component" value="Unassembled WGS sequence"/>
</dbReference>
<comment type="caution">
    <text evidence="1">The sequence shown here is derived from an EMBL/GenBank/DDBJ whole genome shotgun (WGS) entry which is preliminary data.</text>
</comment>
<dbReference type="EMBL" id="VTEG01000027">
    <property type="protein sequence ID" value="TYR95898.1"/>
    <property type="molecule type" value="Genomic_DNA"/>
</dbReference>
<proteinExistence type="predicted"/>
<dbReference type="RefSeq" id="WP_148955133.1">
    <property type="nucleotide sequence ID" value="NZ_VTEG01000027.1"/>
</dbReference>
<sequence>MKNFLLVLFTVLSTAFLLFGYSYYQERTNISSLANSEAETGSTANLASKEEPVKEETETDISQLVSNWPEEAQQNFLDAVEAGEVYKVAIVGSQAMGTGENGWSEQLQAGLTATYGEGLEIELFEYDTTSIEFINSPDSQEVIDFSPDMVLFEPFSLNDNSGGVAPSDNHVSIEMFQSSLLGANEEASLILQPTHPLYGATYYPIQVEDLQQFAEEMDITYLNHWQAWPDTDDETLEDYLSSSKEEPSEQGHEVWADFLLDYFIAE</sequence>
<evidence type="ECO:0000313" key="2">
    <source>
        <dbReference type="Proteomes" id="UP000325182"/>
    </source>
</evidence>
<dbReference type="SUPFAM" id="SSF52266">
    <property type="entry name" value="SGNH hydrolase"/>
    <property type="match status" value="1"/>
</dbReference>
<accession>A0A5D4M3C1</accession>
<organism evidence="1 2">
    <name type="scientific">Rossellomorea vietnamensis</name>
    <dbReference type="NCBI Taxonomy" id="218284"/>
    <lineage>
        <taxon>Bacteria</taxon>
        <taxon>Bacillati</taxon>
        <taxon>Bacillota</taxon>
        <taxon>Bacilli</taxon>
        <taxon>Bacillales</taxon>
        <taxon>Bacillaceae</taxon>
        <taxon>Rossellomorea</taxon>
    </lineage>
</organism>
<evidence type="ECO:0000313" key="1">
    <source>
        <dbReference type="EMBL" id="TYR95898.1"/>
    </source>
</evidence>
<name>A0A5D4M3C1_9BACI</name>
<dbReference type="InterPro" id="IPR036514">
    <property type="entry name" value="SGNH_hydro_sf"/>
</dbReference>
<dbReference type="GO" id="GO:0016787">
    <property type="term" value="F:hydrolase activity"/>
    <property type="evidence" value="ECO:0007669"/>
    <property type="project" value="UniProtKB-KW"/>
</dbReference>
<gene>
    <name evidence="1" type="ORF">FZC84_20930</name>
</gene>
<dbReference type="AlphaFoldDB" id="A0A5D4M3C1"/>
<reference evidence="1 2" key="1">
    <citation type="submission" date="2019-08" db="EMBL/GenBank/DDBJ databases">
        <title>Bacillus genomes from the desert of Cuatro Cienegas, Coahuila.</title>
        <authorList>
            <person name="Olmedo-Alvarez G."/>
        </authorList>
    </citation>
    <scope>NUCLEOTIDE SEQUENCE [LARGE SCALE GENOMIC DNA]</scope>
    <source>
        <strain evidence="1 2">CH128b_4D</strain>
    </source>
</reference>
<protein>
    <submittedName>
        <fullName evidence="1">SGNH/GDSL hydrolase family protein</fullName>
    </submittedName>
</protein>